<dbReference type="EMBL" id="CP031223">
    <property type="protein sequence ID" value="QFG00341.1"/>
    <property type="molecule type" value="Genomic_DNA"/>
</dbReference>
<evidence type="ECO:0000313" key="1">
    <source>
        <dbReference type="EMBL" id="QFG00341.1"/>
    </source>
</evidence>
<dbReference type="RefSeq" id="WP_151701225.1">
    <property type="nucleotide sequence ID" value="NZ_CP031223.1"/>
</dbReference>
<evidence type="ECO:0000313" key="2">
    <source>
        <dbReference type="Proteomes" id="UP000325517"/>
    </source>
</evidence>
<dbReference type="AlphaFoldDB" id="A0A5J6SQY2"/>
<protein>
    <submittedName>
        <fullName evidence="1">DUF2877 domain-containing protein</fullName>
    </submittedName>
</protein>
<sequence>MVSARSGDVDFIQRVIHSKLSGFVHSTFKRTLNIQCLEDGELYTIACNEIDNGPNTLIVDLASFEDMNINAYDEVHSDNNIISIGNKMSITIDRANSWESILPTYPANTDVLKKNIKIMKQYIEIHGKSGGIKSKSVNESPFEQEMSKMIQERKGLLTDELVKKQLHHAVPHAVSLLGLGPGLTPSGDDFLVGLFTSFHLKNSPFVNYQWFFEEIERAAKTATNEISYIAIKKASVGKIRESIIALVNGLLEENEEHLILSLKKVLNIGSSSGTDIALGILTGLETNIKIGGTL</sequence>
<gene>
    <name evidence="1" type="ORF">PB01_16835</name>
</gene>
<dbReference type="Pfam" id="PF11392">
    <property type="entry name" value="AllH"/>
    <property type="match status" value="1"/>
</dbReference>
<dbReference type="KEGG" id="psyo:PB01_16835"/>
<dbReference type="OrthoDB" id="4933449at2"/>
<dbReference type="InterPro" id="IPR021530">
    <property type="entry name" value="AllH-like"/>
</dbReference>
<dbReference type="Proteomes" id="UP000325517">
    <property type="component" value="Chromosome"/>
</dbReference>
<reference evidence="1 2" key="1">
    <citation type="submission" date="2018-07" db="EMBL/GenBank/DDBJ databases">
        <title>Complete genome sequence of Psychrobacillus sp. PB01, isolated from iceberg, and comparative genome analysis of Psychrobacillus strains.</title>
        <authorList>
            <person name="Lee P.C."/>
        </authorList>
    </citation>
    <scope>NUCLEOTIDE SEQUENCE [LARGE SCALE GENOMIC DNA]</scope>
    <source>
        <strain evidence="1 2">PB01</strain>
    </source>
</reference>
<organism evidence="1 2">
    <name type="scientific">Psychrobacillus glaciei</name>
    <dbReference type="NCBI Taxonomy" id="2283160"/>
    <lineage>
        <taxon>Bacteria</taxon>
        <taxon>Bacillati</taxon>
        <taxon>Bacillota</taxon>
        <taxon>Bacilli</taxon>
        <taxon>Bacillales</taxon>
        <taxon>Bacillaceae</taxon>
        <taxon>Psychrobacillus</taxon>
    </lineage>
</organism>
<keyword evidence="2" id="KW-1185">Reference proteome</keyword>
<accession>A0A5J6SQY2</accession>
<proteinExistence type="predicted"/>
<name>A0A5J6SQY2_9BACI</name>